<dbReference type="Gene3D" id="1.25.40.10">
    <property type="entry name" value="Tetratricopeptide repeat domain"/>
    <property type="match status" value="1"/>
</dbReference>
<reference evidence="3" key="1">
    <citation type="submission" date="2023-07" db="EMBL/GenBank/DDBJ databases">
        <title>30 novel species of actinomycetes from the DSMZ collection.</title>
        <authorList>
            <person name="Nouioui I."/>
        </authorList>
    </citation>
    <scope>NUCLEOTIDE SEQUENCE [LARGE SCALE GENOMIC DNA]</scope>
    <source>
        <strain evidence="3">DSM 44918</strain>
    </source>
</reference>
<keyword evidence="1" id="KW-0802">TPR repeat</keyword>
<dbReference type="InterPro" id="IPR011990">
    <property type="entry name" value="TPR-like_helical_dom_sf"/>
</dbReference>
<sequence length="452" mass="48201">MARNEPNHDLKRLLSEAGLSGEALARSVNQAAAETNRVLRYTRKSVASWLAGSRPPAPVPALVAEALSRHTGRLVTVQETGLSLVPDQPMDALRATGGCARAALAMLTAADTGPATRRAFRALPFRLANVPPAWSEPSPAPMTGARQLGAGELDALAYATSYYAETINTFGAGHGRTALPAYLATDGAAFLTARADPETEKRILGQLSRLTHLLARMCVDCGQAGAAQQYFNVAAQLAIEARDRTLYAVTLRAMSAQLGQLGHHDTELAELALAAAPEDSPPAVRSFLMSHLAVARAACGDARPSLSALSDAIELHGGRDSDPATPFGGYPVAALHYQRGLVHQALGEYGKAASAFATSLRNRPAQARRAQALTLARLSEVLLLEGRVEQACASTERLLDTCGHIRCPRTAERLLDLRRRLLPHARRPRVRAVVSRLDGYEAHHALSTSLVR</sequence>
<comment type="caution">
    <text evidence="2">The sequence shown here is derived from an EMBL/GenBank/DDBJ whole genome shotgun (WGS) entry which is preliminary data.</text>
</comment>
<organism evidence="2 3">
    <name type="scientific">Streptomyces millisiae</name>
    <dbReference type="NCBI Taxonomy" id="3075542"/>
    <lineage>
        <taxon>Bacteria</taxon>
        <taxon>Bacillati</taxon>
        <taxon>Actinomycetota</taxon>
        <taxon>Actinomycetes</taxon>
        <taxon>Kitasatosporales</taxon>
        <taxon>Streptomycetaceae</taxon>
        <taxon>Streptomyces</taxon>
    </lineage>
</organism>
<dbReference type="PROSITE" id="PS50005">
    <property type="entry name" value="TPR"/>
    <property type="match status" value="1"/>
</dbReference>
<evidence type="ECO:0000256" key="1">
    <source>
        <dbReference type="PROSITE-ProRule" id="PRU00339"/>
    </source>
</evidence>
<dbReference type="Proteomes" id="UP001183420">
    <property type="component" value="Unassembled WGS sequence"/>
</dbReference>
<name>A0ABU2LHR4_9ACTN</name>
<dbReference type="RefSeq" id="WP_311594893.1">
    <property type="nucleotide sequence ID" value="NZ_JAVREM010000001.1"/>
</dbReference>
<protein>
    <recommendedName>
        <fullName evidence="4">Transcriptional regulator</fullName>
    </recommendedName>
</protein>
<accession>A0ABU2LHR4</accession>
<dbReference type="EMBL" id="JAVREM010000001">
    <property type="protein sequence ID" value="MDT0317119.1"/>
    <property type="molecule type" value="Genomic_DNA"/>
</dbReference>
<gene>
    <name evidence="2" type="ORF">RNC47_02060</name>
</gene>
<evidence type="ECO:0000313" key="3">
    <source>
        <dbReference type="Proteomes" id="UP001183420"/>
    </source>
</evidence>
<evidence type="ECO:0000313" key="2">
    <source>
        <dbReference type="EMBL" id="MDT0317119.1"/>
    </source>
</evidence>
<dbReference type="InterPro" id="IPR019734">
    <property type="entry name" value="TPR_rpt"/>
</dbReference>
<proteinExistence type="predicted"/>
<keyword evidence="3" id="KW-1185">Reference proteome</keyword>
<feature type="repeat" description="TPR" evidence="1">
    <location>
        <begin position="333"/>
        <end position="366"/>
    </location>
</feature>
<dbReference type="SUPFAM" id="SSF48452">
    <property type="entry name" value="TPR-like"/>
    <property type="match status" value="2"/>
</dbReference>
<evidence type="ECO:0008006" key="4">
    <source>
        <dbReference type="Google" id="ProtNLM"/>
    </source>
</evidence>